<proteinExistence type="predicted"/>
<dbReference type="PANTHER" id="PTHR44858">
    <property type="entry name" value="TETRATRICOPEPTIDE REPEAT PROTEIN 6"/>
    <property type="match status" value="1"/>
</dbReference>
<name>A0A8J7CD38_9CYAN</name>
<dbReference type="InterPro" id="IPR050498">
    <property type="entry name" value="Ycf3"/>
</dbReference>
<dbReference type="Gene3D" id="1.25.40.10">
    <property type="entry name" value="Tetratricopeptide repeat domain"/>
    <property type="match status" value="4"/>
</dbReference>
<evidence type="ECO:0000313" key="4">
    <source>
        <dbReference type="EMBL" id="MBD2772620.1"/>
    </source>
</evidence>
<dbReference type="InterPro" id="IPR019734">
    <property type="entry name" value="TPR_rpt"/>
</dbReference>
<protein>
    <submittedName>
        <fullName evidence="4">Tetratricopeptide repeat protein</fullName>
    </submittedName>
</protein>
<dbReference type="AlphaFoldDB" id="A0A8J7CD38"/>
<comment type="caution">
    <text evidence="4">The sequence shown here is derived from an EMBL/GenBank/DDBJ whole genome shotgun (WGS) entry which is preliminary data.</text>
</comment>
<dbReference type="SUPFAM" id="SSF48452">
    <property type="entry name" value="TPR-like"/>
    <property type="match status" value="1"/>
</dbReference>
<dbReference type="Proteomes" id="UP000629098">
    <property type="component" value="Unassembled WGS sequence"/>
</dbReference>
<keyword evidence="2 3" id="KW-0802">TPR repeat</keyword>
<dbReference type="RefSeq" id="WP_190827374.1">
    <property type="nucleotide sequence ID" value="NZ_CAWPPI010000040.1"/>
</dbReference>
<sequence>MTIDDNDFYWESQPESRQIELFTGRLELRRLFAAYLNDSEFIPTILYFYGDGGNGKSLLLKFLQEKCCQRFNAPTWTKLKSHPDDIVIEIQKANDWNSVPVPSVLLDFGQQPRGENQPQDQFYGLLMLRRDIATSASKSGYRLQFPLYDFACFWYLYRKGNSREEIQKLFPSEEVELISTLFDAVSQSIWGSLVRLVVQSLAKHLSDSLMIAWNKRGLDEQWFQQLQSMALDTELIDELPRWFAQDLNIAMKGENAPERIVLFFDTHEAFWGSQHSLPEEKFFYQDEWLRRLLRALDLQLGIVVVVAGREEPRWDEAPKFPIAQKYLDKQLVRELTTAEASVYLHNAGISDVALAESLINYASVESDRVHPFYLGLCVDVMLAAAKHNITINAADFASIPETANKSRELIDRLLRYVDADTREAVHALSACRTFDLQLFLKLGQTLYFHATAPVFRILIRFSFVWQDKQRGENWYSIHNLLRRLDYERGNLTTCNAHRVLAQHYRQRQEIAEAIYHANRLDWEAGVNEWVDVMETALRLSQYHLCRQLLEVRNELIIGSDFHLGKVAEVEGHYFGRLARYDEALQQCQSAVAAFNRSLQMSPDCVDSYKEKVIALARLGQLYSRLCEYQAALESYNQALDTSNAALSLAVDDFLIHKYRGITLKRLGELQSKLSQHYQALQSYQQALAVYEEALRLCPDDTNVLNNKVNTSLSLAELLFSLRQYQEAWQSYQQALAVSQQVLLIDSNSVYAHHNQGKAKKGLAELHLALFQYDDAYSSYQDALSAFDQALCLAPNYIYAYNDKGRTLHSLGDWQFLQSQVDLARESYESAIALYNQALHLAPDSIDAHYNQGLVLKKLGDLYASLSQIQDALLRWIAADKAFSRCLEIAPASIDALREREYLKELLG</sequence>
<evidence type="ECO:0000256" key="1">
    <source>
        <dbReference type="ARBA" id="ARBA00022737"/>
    </source>
</evidence>
<evidence type="ECO:0000256" key="2">
    <source>
        <dbReference type="ARBA" id="ARBA00022803"/>
    </source>
</evidence>
<dbReference type="PANTHER" id="PTHR44858:SF1">
    <property type="entry name" value="UDP-N-ACETYLGLUCOSAMINE--PEPTIDE N-ACETYLGLUCOSAMINYLTRANSFERASE SPINDLY-RELATED"/>
    <property type="match status" value="1"/>
</dbReference>
<keyword evidence="5" id="KW-1185">Reference proteome</keyword>
<feature type="repeat" description="TPR" evidence="3">
    <location>
        <begin position="667"/>
        <end position="700"/>
    </location>
</feature>
<dbReference type="SMART" id="SM00028">
    <property type="entry name" value="TPR"/>
    <property type="match status" value="7"/>
</dbReference>
<evidence type="ECO:0000313" key="5">
    <source>
        <dbReference type="Proteomes" id="UP000629098"/>
    </source>
</evidence>
<organism evidence="4 5">
    <name type="scientific">Iningainema tapete BLCC-T55</name>
    <dbReference type="NCBI Taxonomy" id="2748662"/>
    <lineage>
        <taxon>Bacteria</taxon>
        <taxon>Bacillati</taxon>
        <taxon>Cyanobacteriota</taxon>
        <taxon>Cyanophyceae</taxon>
        <taxon>Nostocales</taxon>
        <taxon>Scytonemataceae</taxon>
        <taxon>Iningainema tapete</taxon>
    </lineage>
</organism>
<dbReference type="Pfam" id="PF13414">
    <property type="entry name" value="TPR_11"/>
    <property type="match status" value="1"/>
</dbReference>
<dbReference type="InterPro" id="IPR011990">
    <property type="entry name" value="TPR-like_helical_dom_sf"/>
</dbReference>
<dbReference type="Pfam" id="PF13181">
    <property type="entry name" value="TPR_8"/>
    <property type="match status" value="2"/>
</dbReference>
<dbReference type="EMBL" id="JACXAE010000040">
    <property type="protein sequence ID" value="MBD2772620.1"/>
    <property type="molecule type" value="Genomic_DNA"/>
</dbReference>
<reference evidence="4" key="1">
    <citation type="submission" date="2020-09" db="EMBL/GenBank/DDBJ databases">
        <title>Iningainema tapete sp. nov. (Scytonemataceae, Cyanobacteria) from greenhouses in central Florida (USA) produces two types of nodularin with biosynthetic potential for microcystin-LR and anabaenopeptins.</title>
        <authorList>
            <person name="Berthold D.E."/>
            <person name="Lefler F.W."/>
            <person name="Huang I.-S."/>
            <person name="Abdulla H."/>
            <person name="Zimba P.V."/>
            <person name="Laughinghouse H.D. IV."/>
        </authorList>
    </citation>
    <scope>NUCLEOTIDE SEQUENCE</scope>
    <source>
        <strain evidence="4">BLCCT55</strain>
    </source>
</reference>
<keyword evidence="1" id="KW-0677">Repeat</keyword>
<feature type="repeat" description="TPR" evidence="3">
    <location>
        <begin position="612"/>
        <end position="645"/>
    </location>
</feature>
<gene>
    <name evidence="4" type="ORF">ICL16_11170</name>
</gene>
<accession>A0A8J7CD38</accession>
<dbReference type="PROSITE" id="PS50005">
    <property type="entry name" value="TPR"/>
    <property type="match status" value="2"/>
</dbReference>
<evidence type="ECO:0000256" key="3">
    <source>
        <dbReference type="PROSITE-ProRule" id="PRU00339"/>
    </source>
</evidence>